<dbReference type="RefSeq" id="WP_073596378.1">
    <property type="nucleotide sequence ID" value="NZ_MRCE01000038.1"/>
</dbReference>
<evidence type="ECO:0000313" key="2">
    <source>
        <dbReference type="EMBL" id="OKH32574.1"/>
    </source>
</evidence>
<evidence type="ECO:0000313" key="3">
    <source>
        <dbReference type="Proteomes" id="UP000185860"/>
    </source>
</evidence>
<dbReference type="InterPro" id="IPR035992">
    <property type="entry name" value="Ricin_B-like_lectins"/>
</dbReference>
<organism evidence="2 3">
    <name type="scientific">[Phormidium ambiguum] IAM M-71</name>
    <dbReference type="NCBI Taxonomy" id="454136"/>
    <lineage>
        <taxon>Bacteria</taxon>
        <taxon>Bacillati</taxon>
        <taxon>Cyanobacteriota</taxon>
        <taxon>Cyanophyceae</taxon>
        <taxon>Oscillatoriophycideae</taxon>
        <taxon>Aerosakkonematales</taxon>
        <taxon>Aerosakkonemataceae</taxon>
        <taxon>Floridanema</taxon>
    </lineage>
</organism>
<dbReference type="Proteomes" id="UP000185860">
    <property type="component" value="Unassembled WGS sequence"/>
</dbReference>
<reference evidence="2 3" key="1">
    <citation type="submission" date="2016-11" db="EMBL/GenBank/DDBJ databases">
        <title>Draft Genome Sequences of Nine Cyanobacterial Strains from Diverse Habitats.</title>
        <authorList>
            <person name="Zhu T."/>
            <person name="Hou S."/>
            <person name="Lu X."/>
            <person name="Hess W.R."/>
        </authorList>
    </citation>
    <scope>NUCLEOTIDE SEQUENCE [LARGE SCALE GENOMIC DNA]</scope>
    <source>
        <strain evidence="2 3">IAM M-71</strain>
    </source>
</reference>
<dbReference type="SMART" id="SM00458">
    <property type="entry name" value="RICIN"/>
    <property type="match status" value="1"/>
</dbReference>
<dbReference type="EMBL" id="MRCE01000038">
    <property type="protein sequence ID" value="OKH32574.1"/>
    <property type="molecule type" value="Genomic_DNA"/>
</dbReference>
<name>A0A1U7I815_9CYAN</name>
<dbReference type="STRING" id="454136.NIES2119_25915"/>
<dbReference type="OrthoDB" id="484816at2"/>
<proteinExistence type="predicted"/>
<evidence type="ECO:0000259" key="1">
    <source>
        <dbReference type="SMART" id="SM00458"/>
    </source>
</evidence>
<comment type="caution">
    <text evidence="2">The sequence shown here is derived from an EMBL/GenBank/DDBJ whole genome shotgun (WGS) entry which is preliminary data.</text>
</comment>
<protein>
    <recommendedName>
        <fullName evidence="1">Ricin B lectin domain-containing protein</fullName>
    </recommendedName>
</protein>
<gene>
    <name evidence="2" type="ORF">NIES2119_25915</name>
</gene>
<dbReference type="CDD" id="cd00161">
    <property type="entry name" value="beta-trefoil_Ricin-like"/>
    <property type="match status" value="1"/>
</dbReference>
<dbReference type="Gene3D" id="2.80.10.50">
    <property type="match status" value="2"/>
</dbReference>
<dbReference type="PROSITE" id="PS50231">
    <property type="entry name" value="RICIN_B_LECTIN"/>
    <property type="match status" value="1"/>
</dbReference>
<feature type="domain" description="Ricin B lectin" evidence="1">
    <location>
        <begin position="37"/>
        <end position="194"/>
    </location>
</feature>
<sequence length="194" mass="20693">MKLTGKLLVSLCLVFSSLTVTLLISGKKPSDAQGVSGRFIANSLSGKCIDVAGAPGRTNGAPLQLWDCEISGINPDNGSVTDQRWVLTNDGFIRNTLSGKCIDVSGAPGRTNGAPLILWDCERSGRNADNGSITDQRWMLTGEGLIRNTLSGKCIDVAGAPGRTNGARLQLWDCERSGRNADNGSITDQKWQWD</sequence>
<dbReference type="SUPFAM" id="SSF50370">
    <property type="entry name" value="Ricin B-like lectins"/>
    <property type="match status" value="1"/>
</dbReference>
<dbReference type="AlphaFoldDB" id="A0A1U7I815"/>
<accession>A0A1U7I815</accession>
<dbReference type="InterPro" id="IPR000772">
    <property type="entry name" value="Ricin_B_lectin"/>
</dbReference>
<dbReference type="Pfam" id="PF00652">
    <property type="entry name" value="Ricin_B_lectin"/>
    <property type="match status" value="1"/>
</dbReference>